<keyword evidence="4 9" id="KW-0418">Kinase</keyword>
<feature type="binding site" evidence="6">
    <location>
        <position position="185"/>
    </location>
    <ligand>
        <name>ATP</name>
        <dbReference type="ChEBI" id="CHEBI:30616"/>
    </ligand>
</feature>
<dbReference type="PROSITE" id="PS00107">
    <property type="entry name" value="PROTEIN_KINASE_ATP"/>
    <property type="match status" value="1"/>
</dbReference>
<dbReference type="GO" id="GO:0004674">
    <property type="term" value="F:protein serine/threonine kinase activity"/>
    <property type="evidence" value="ECO:0007669"/>
    <property type="project" value="UniProtKB-KW"/>
</dbReference>
<keyword evidence="10" id="KW-1185">Reference proteome</keyword>
<reference evidence="9" key="1">
    <citation type="submission" date="2022-08" db="EMBL/GenBank/DDBJ databases">
        <title>Genome sequencing of akame (Lates japonicus).</title>
        <authorList>
            <person name="Hashiguchi Y."/>
            <person name="Takahashi H."/>
        </authorList>
    </citation>
    <scope>NUCLEOTIDE SEQUENCE</scope>
    <source>
        <strain evidence="9">Kochi</strain>
    </source>
</reference>
<proteinExistence type="predicted"/>
<dbReference type="Proteomes" id="UP001279410">
    <property type="component" value="Unassembled WGS sequence"/>
</dbReference>
<evidence type="ECO:0000259" key="8">
    <source>
        <dbReference type="PROSITE" id="PS50011"/>
    </source>
</evidence>
<dbReference type="GO" id="GO:0035556">
    <property type="term" value="P:intracellular signal transduction"/>
    <property type="evidence" value="ECO:0007669"/>
    <property type="project" value="UniProtKB-ARBA"/>
</dbReference>
<dbReference type="PANTHER" id="PTHR11584">
    <property type="entry name" value="SERINE/THREONINE PROTEIN KINASE"/>
    <property type="match status" value="1"/>
</dbReference>
<feature type="domain" description="Protein kinase" evidence="8">
    <location>
        <begin position="156"/>
        <end position="252"/>
    </location>
</feature>
<evidence type="ECO:0000256" key="7">
    <source>
        <dbReference type="SAM" id="MobiDB-lite"/>
    </source>
</evidence>
<dbReference type="PANTHER" id="PTHR11584:SF369">
    <property type="entry name" value="MITOGEN-ACTIVATED PROTEIN KINASE KINASE KINASE 19-RELATED"/>
    <property type="match status" value="1"/>
</dbReference>
<gene>
    <name evidence="9" type="ORF">AKAME5_000729300</name>
</gene>
<dbReference type="InterPro" id="IPR000719">
    <property type="entry name" value="Prot_kinase_dom"/>
</dbReference>
<dbReference type="PROSITE" id="PS50011">
    <property type="entry name" value="PROTEIN_KINASE_DOM"/>
    <property type="match status" value="1"/>
</dbReference>
<keyword evidence="1" id="KW-0723">Serine/threonine-protein kinase</keyword>
<dbReference type="InterPro" id="IPR011009">
    <property type="entry name" value="Kinase-like_dom_sf"/>
</dbReference>
<evidence type="ECO:0000256" key="4">
    <source>
        <dbReference type="ARBA" id="ARBA00022777"/>
    </source>
</evidence>
<comment type="caution">
    <text evidence="9">The sequence shown here is derived from an EMBL/GenBank/DDBJ whole genome shotgun (WGS) entry which is preliminary data.</text>
</comment>
<evidence type="ECO:0000256" key="3">
    <source>
        <dbReference type="ARBA" id="ARBA00022741"/>
    </source>
</evidence>
<dbReference type="AlphaFoldDB" id="A0AAD3MJQ2"/>
<evidence type="ECO:0000313" key="9">
    <source>
        <dbReference type="EMBL" id="GLD54711.1"/>
    </source>
</evidence>
<evidence type="ECO:0000256" key="6">
    <source>
        <dbReference type="PROSITE-ProRule" id="PRU10141"/>
    </source>
</evidence>
<keyword evidence="2" id="KW-0808">Transferase</keyword>
<protein>
    <submittedName>
        <fullName evidence="9">Mitogen-activated protein kinase kinase kinase 22</fullName>
    </submittedName>
</protein>
<organism evidence="9 10">
    <name type="scientific">Lates japonicus</name>
    <name type="common">Japanese lates</name>
    <dbReference type="NCBI Taxonomy" id="270547"/>
    <lineage>
        <taxon>Eukaryota</taxon>
        <taxon>Metazoa</taxon>
        <taxon>Chordata</taxon>
        <taxon>Craniata</taxon>
        <taxon>Vertebrata</taxon>
        <taxon>Euteleostomi</taxon>
        <taxon>Actinopterygii</taxon>
        <taxon>Neopterygii</taxon>
        <taxon>Teleostei</taxon>
        <taxon>Neoteleostei</taxon>
        <taxon>Acanthomorphata</taxon>
        <taxon>Carangaria</taxon>
        <taxon>Carangaria incertae sedis</taxon>
        <taxon>Centropomidae</taxon>
        <taxon>Lates</taxon>
    </lineage>
</organism>
<evidence type="ECO:0000313" key="10">
    <source>
        <dbReference type="Proteomes" id="UP001279410"/>
    </source>
</evidence>
<sequence>MAGNEYMESFLMGACVSPYPGSWFAAFHMSTETLLVRSLGRLAAGRDGESGRLRWWVVDSSLAKTAASASRHGKGGTFPRQFQLPNRSKDYGDRRRTLPRSFMPQENLFQLVPSSRTRSYNGDSTLQYSDLRSLGRTTDKSCQRGTAKSPRAPVNWRQGKLLGRGAFGEVYLCYDADTGRELAAKQVPFDPDCQETSKEVNALECEIQLLKNLCHERIVQYYGCLRDLEQKKLTIFVEFMPGGSIGFKLVLY</sequence>
<name>A0AAD3MJQ2_LATJO</name>
<evidence type="ECO:0000256" key="2">
    <source>
        <dbReference type="ARBA" id="ARBA00022679"/>
    </source>
</evidence>
<evidence type="ECO:0000256" key="1">
    <source>
        <dbReference type="ARBA" id="ARBA00022527"/>
    </source>
</evidence>
<accession>A0AAD3MJQ2</accession>
<keyword evidence="3 6" id="KW-0547">Nucleotide-binding</keyword>
<dbReference type="GO" id="GO:0005524">
    <property type="term" value="F:ATP binding"/>
    <property type="evidence" value="ECO:0007669"/>
    <property type="project" value="UniProtKB-UniRule"/>
</dbReference>
<dbReference type="SUPFAM" id="SSF56112">
    <property type="entry name" value="Protein kinase-like (PK-like)"/>
    <property type="match status" value="1"/>
</dbReference>
<dbReference type="InterPro" id="IPR017441">
    <property type="entry name" value="Protein_kinase_ATP_BS"/>
</dbReference>
<dbReference type="Pfam" id="PF00069">
    <property type="entry name" value="Pkinase"/>
    <property type="match status" value="1"/>
</dbReference>
<keyword evidence="5 6" id="KW-0067">ATP-binding</keyword>
<dbReference type="EMBL" id="BRZM01000020">
    <property type="protein sequence ID" value="GLD54711.1"/>
    <property type="molecule type" value="Genomic_DNA"/>
</dbReference>
<feature type="region of interest" description="Disordered" evidence="7">
    <location>
        <begin position="68"/>
        <end position="90"/>
    </location>
</feature>
<dbReference type="Gene3D" id="3.30.200.20">
    <property type="entry name" value="Phosphorylase Kinase, domain 1"/>
    <property type="match status" value="1"/>
</dbReference>
<evidence type="ECO:0000256" key="5">
    <source>
        <dbReference type="ARBA" id="ARBA00022840"/>
    </source>
</evidence>